<dbReference type="EMBL" id="CM009303">
    <property type="protein sequence ID" value="PNT05782.1"/>
    <property type="molecule type" value="Genomic_DNA"/>
</dbReference>
<gene>
    <name evidence="2" type="ORF">POPTR_014G194400</name>
</gene>
<accession>A0A2K1XYB6</accession>
<dbReference type="Proteomes" id="UP000006729">
    <property type="component" value="Chromosome 14"/>
</dbReference>
<proteinExistence type="predicted"/>
<organism evidence="2 3">
    <name type="scientific">Populus trichocarpa</name>
    <name type="common">Western balsam poplar</name>
    <name type="synonym">Populus balsamifera subsp. trichocarpa</name>
    <dbReference type="NCBI Taxonomy" id="3694"/>
    <lineage>
        <taxon>Eukaryota</taxon>
        <taxon>Viridiplantae</taxon>
        <taxon>Streptophyta</taxon>
        <taxon>Embryophyta</taxon>
        <taxon>Tracheophyta</taxon>
        <taxon>Spermatophyta</taxon>
        <taxon>Magnoliopsida</taxon>
        <taxon>eudicotyledons</taxon>
        <taxon>Gunneridae</taxon>
        <taxon>Pentapetalae</taxon>
        <taxon>rosids</taxon>
        <taxon>fabids</taxon>
        <taxon>Malpighiales</taxon>
        <taxon>Salicaceae</taxon>
        <taxon>Saliceae</taxon>
        <taxon>Populus</taxon>
    </lineage>
</organism>
<reference evidence="2 3" key="1">
    <citation type="journal article" date="2006" name="Science">
        <title>The genome of black cottonwood, Populus trichocarpa (Torr. &amp; Gray).</title>
        <authorList>
            <person name="Tuskan G.A."/>
            <person name="Difazio S."/>
            <person name="Jansson S."/>
            <person name="Bohlmann J."/>
            <person name="Grigoriev I."/>
            <person name="Hellsten U."/>
            <person name="Putnam N."/>
            <person name="Ralph S."/>
            <person name="Rombauts S."/>
            <person name="Salamov A."/>
            <person name="Schein J."/>
            <person name="Sterck L."/>
            <person name="Aerts A."/>
            <person name="Bhalerao R.R."/>
            <person name="Bhalerao R.P."/>
            <person name="Blaudez D."/>
            <person name="Boerjan W."/>
            <person name="Brun A."/>
            <person name="Brunner A."/>
            <person name="Busov V."/>
            <person name="Campbell M."/>
            <person name="Carlson J."/>
            <person name="Chalot M."/>
            <person name="Chapman J."/>
            <person name="Chen G.L."/>
            <person name="Cooper D."/>
            <person name="Coutinho P.M."/>
            <person name="Couturier J."/>
            <person name="Covert S."/>
            <person name="Cronk Q."/>
            <person name="Cunningham R."/>
            <person name="Davis J."/>
            <person name="Degroeve S."/>
            <person name="Dejardin A."/>
            <person name="Depamphilis C."/>
            <person name="Detter J."/>
            <person name="Dirks B."/>
            <person name="Dubchak I."/>
            <person name="Duplessis S."/>
            <person name="Ehlting J."/>
            <person name="Ellis B."/>
            <person name="Gendler K."/>
            <person name="Goodstein D."/>
            <person name="Gribskov M."/>
            <person name="Grimwood J."/>
            <person name="Groover A."/>
            <person name="Gunter L."/>
            <person name="Hamberger B."/>
            <person name="Heinze B."/>
            <person name="Helariutta Y."/>
            <person name="Henrissat B."/>
            <person name="Holligan D."/>
            <person name="Holt R."/>
            <person name="Huang W."/>
            <person name="Islam-Faridi N."/>
            <person name="Jones S."/>
            <person name="Jones-Rhoades M."/>
            <person name="Jorgensen R."/>
            <person name="Joshi C."/>
            <person name="Kangasjarvi J."/>
            <person name="Karlsson J."/>
            <person name="Kelleher C."/>
            <person name="Kirkpatrick R."/>
            <person name="Kirst M."/>
            <person name="Kohler A."/>
            <person name="Kalluri U."/>
            <person name="Larimer F."/>
            <person name="Leebens-Mack J."/>
            <person name="Leple J.C."/>
            <person name="Locascio P."/>
            <person name="Lou Y."/>
            <person name="Lucas S."/>
            <person name="Martin F."/>
            <person name="Montanini B."/>
            <person name="Napoli C."/>
            <person name="Nelson D.R."/>
            <person name="Nelson C."/>
            <person name="Nieminen K."/>
            <person name="Nilsson O."/>
            <person name="Pereda V."/>
            <person name="Peter G."/>
            <person name="Philippe R."/>
            <person name="Pilate G."/>
            <person name="Poliakov A."/>
            <person name="Razumovskaya J."/>
            <person name="Richardson P."/>
            <person name="Rinaldi C."/>
            <person name="Ritland K."/>
            <person name="Rouze P."/>
            <person name="Ryaboy D."/>
            <person name="Schmutz J."/>
            <person name="Schrader J."/>
            <person name="Segerman B."/>
            <person name="Shin H."/>
            <person name="Siddiqui A."/>
            <person name="Sterky F."/>
            <person name="Terry A."/>
            <person name="Tsai C.J."/>
            <person name="Uberbacher E."/>
            <person name="Unneberg P."/>
            <person name="Vahala J."/>
            <person name="Wall K."/>
            <person name="Wessler S."/>
            <person name="Yang G."/>
            <person name="Yin T."/>
            <person name="Douglas C."/>
            <person name="Marra M."/>
            <person name="Sandberg G."/>
            <person name="Van de Peer Y."/>
            <person name="Rokhsar D."/>
        </authorList>
    </citation>
    <scope>NUCLEOTIDE SEQUENCE [LARGE SCALE GENOMIC DNA]</scope>
    <source>
        <strain evidence="3">cv. Nisqually</strain>
    </source>
</reference>
<name>A0A2K1XYB6_POPTR</name>
<evidence type="ECO:0000256" key="1">
    <source>
        <dbReference type="SAM" id="Phobius"/>
    </source>
</evidence>
<dbReference type="InParanoid" id="A0A2K1XYB6"/>
<sequence length="144" mass="16895">MLYPSYLSLTPLQDPSSWGVTVSNPGITFPSKSKNLSLLGCQTQEHWTRFNSLTLQNPLLSLSLFHFFFFFFFPNTHRLLYFPHRTFIQRTGSICVTVFLDLYRISWICNPTQHVMLDTQFNGGLSRSSWNFRWISSKLQGLWF</sequence>
<keyword evidence="1" id="KW-0812">Transmembrane</keyword>
<keyword evidence="1" id="KW-1133">Transmembrane helix</keyword>
<keyword evidence="3" id="KW-1185">Reference proteome</keyword>
<evidence type="ECO:0000313" key="2">
    <source>
        <dbReference type="EMBL" id="PNT05782.1"/>
    </source>
</evidence>
<dbReference type="AlphaFoldDB" id="A0A2K1XYB6"/>
<feature type="transmembrane region" description="Helical" evidence="1">
    <location>
        <begin position="59"/>
        <end position="81"/>
    </location>
</feature>
<evidence type="ECO:0000313" key="3">
    <source>
        <dbReference type="Proteomes" id="UP000006729"/>
    </source>
</evidence>
<keyword evidence="1" id="KW-0472">Membrane</keyword>
<protein>
    <submittedName>
        <fullName evidence="2">Uncharacterized protein</fullName>
    </submittedName>
</protein>